<evidence type="ECO:0000313" key="1">
    <source>
        <dbReference type="EMBL" id="OWZ18967.1"/>
    </source>
</evidence>
<comment type="caution">
    <text evidence="1">The sequence shown here is derived from an EMBL/GenBank/DDBJ whole genome shotgun (WGS) entry which is preliminary data.</text>
</comment>
<dbReference type="OrthoDB" id="124506at2759"/>
<dbReference type="Proteomes" id="UP000198211">
    <property type="component" value="Unassembled WGS sequence"/>
</dbReference>
<dbReference type="EMBL" id="NBNE01000509">
    <property type="protein sequence ID" value="OWZ18967.1"/>
    <property type="molecule type" value="Genomic_DNA"/>
</dbReference>
<gene>
    <name evidence="1" type="ORF">PHMEG_0006855</name>
</gene>
<sequence>MKNKIDRLSKLPINLAWNDGALNLNSVLQRQCGITVYTKEAIEDLVTLNPLDVIRIVKIVDESAQISAVTTRFKARSGMKFERIRQAQDDKSWSPGLKKYLVGEIWDLMQDDIKVFGSIAMNYEVDQSNLFFYRPST</sequence>
<dbReference type="GO" id="GO:0003964">
    <property type="term" value="F:RNA-directed DNA polymerase activity"/>
    <property type="evidence" value="ECO:0007669"/>
    <property type="project" value="UniProtKB-KW"/>
</dbReference>
<dbReference type="AlphaFoldDB" id="A0A225WPP5"/>
<accession>A0A225WPP5</accession>
<name>A0A225WPP5_9STRA</name>
<keyword evidence="1" id="KW-0695">RNA-directed DNA polymerase</keyword>
<proteinExistence type="predicted"/>
<protein>
    <submittedName>
        <fullName evidence="1">Reverse transcriptase</fullName>
    </submittedName>
</protein>
<organism evidence="1 2">
    <name type="scientific">Phytophthora megakarya</name>
    <dbReference type="NCBI Taxonomy" id="4795"/>
    <lineage>
        <taxon>Eukaryota</taxon>
        <taxon>Sar</taxon>
        <taxon>Stramenopiles</taxon>
        <taxon>Oomycota</taxon>
        <taxon>Peronosporomycetes</taxon>
        <taxon>Peronosporales</taxon>
        <taxon>Peronosporaceae</taxon>
        <taxon>Phytophthora</taxon>
    </lineage>
</organism>
<keyword evidence="1" id="KW-0548">Nucleotidyltransferase</keyword>
<evidence type="ECO:0000313" key="2">
    <source>
        <dbReference type="Proteomes" id="UP000198211"/>
    </source>
</evidence>
<reference evidence="2" key="1">
    <citation type="submission" date="2017-03" db="EMBL/GenBank/DDBJ databases">
        <title>Phytopthora megakarya and P. palmivora, two closely related causual agents of cacao black pod achieved similar genome size and gene model numbers by different mechanisms.</title>
        <authorList>
            <person name="Ali S."/>
            <person name="Shao J."/>
            <person name="Larry D.J."/>
            <person name="Kronmiller B."/>
            <person name="Shen D."/>
            <person name="Strem M.D."/>
            <person name="Melnick R.L."/>
            <person name="Guiltinan M.J."/>
            <person name="Tyler B.M."/>
            <person name="Meinhardt L.W."/>
            <person name="Bailey B.A."/>
        </authorList>
    </citation>
    <scope>NUCLEOTIDE SEQUENCE [LARGE SCALE GENOMIC DNA]</scope>
    <source>
        <strain evidence="2">zdho120</strain>
    </source>
</reference>
<keyword evidence="2" id="KW-1185">Reference proteome</keyword>
<keyword evidence="1" id="KW-0808">Transferase</keyword>